<dbReference type="InterPro" id="IPR013551">
    <property type="entry name" value="YicC-like_C"/>
</dbReference>
<name>T0YS47_9ZZZZ</name>
<dbReference type="GO" id="GO:0004521">
    <property type="term" value="F:RNA endonuclease activity"/>
    <property type="evidence" value="ECO:0007669"/>
    <property type="project" value="InterPro"/>
</dbReference>
<protein>
    <recommendedName>
        <fullName evidence="1">Endoribonuclease YicC-like C-terminal domain-containing protein</fullName>
    </recommendedName>
</protein>
<dbReference type="PANTHER" id="PTHR30636">
    <property type="entry name" value="UPF0701 PROTEIN YICC"/>
    <property type="match status" value="1"/>
</dbReference>
<accession>T0YS47</accession>
<organism evidence="2">
    <name type="scientific">mine drainage metagenome</name>
    <dbReference type="NCBI Taxonomy" id="410659"/>
    <lineage>
        <taxon>unclassified sequences</taxon>
        <taxon>metagenomes</taxon>
        <taxon>ecological metagenomes</taxon>
    </lineage>
</organism>
<proteinExistence type="predicted"/>
<comment type="caution">
    <text evidence="2">The sequence shown here is derived from an EMBL/GenBank/DDBJ whole genome shotgun (WGS) entry which is preliminary data.</text>
</comment>
<dbReference type="Pfam" id="PF08340">
    <property type="entry name" value="YicC-like_C"/>
    <property type="match status" value="1"/>
</dbReference>
<dbReference type="PANTHER" id="PTHR30636:SF3">
    <property type="entry name" value="UPF0701 PROTEIN YICC"/>
    <property type="match status" value="1"/>
</dbReference>
<evidence type="ECO:0000313" key="2">
    <source>
        <dbReference type="EMBL" id="EQD38376.1"/>
    </source>
</evidence>
<reference evidence="2" key="1">
    <citation type="submission" date="2013-08" db="EMBL/GenBank/DDBJ databases">
        <authorList>
            <person name="Mendez C."/>
            <person name="Richter M."/>
            <person name="Ferrer M."/>
            <person name="Sanchez J."/>
        </authorList>
    </citation>
    <scope>NUCLEOTIDE SEQUENCE</scope>
</reference>
<evidence type="ECO:0000259" key="1">
    <source>
        <dbReference type="Pfam" id="PF08340"/>
    </source>
</evidence>
<dbReference type="EMBL" id="AUZZ01008291">
    <property type="protein sequence ID" value="EQD38376.1"/>
    <property type="molecule type" value="Genomic_DNA"/>
</dbReference>
<dbReference type="AlphaFoldDB" id="T0YS47"/>
<feature type="domain" description="Endoribonuclease YicC-like C-terminal" evidence="1">
    <location>
        <begin position="5"/>
        <end position="100"/>
    </location>
</feature>
<reference evidence="2" key="2">
    <citation type="journal article" date="2014" name="ISME J.">
        <title>Microbial stratification in low pH oxic and suboxic macroscopic growths along an acid mine drainage.</title>
        <authorList>
            <person name="Mendez-Garcia C."/>
            <person name="Mesa V."/>
            <person name="Sprenger R.R."/>
            <person name="Richter M."/>
            <person name="Diez M.S."/>
            <person name="Solano J."/>
            <person name="Bargiela R."/>
            <person name="Golyshina O.V."/>
            <person name="Manteca A."/>
            <person name="Ramos J.L."/>
            <person name="Gallego J.R."/>
            <person name="Llorente I."/>
            <person name="Martins Dos Santos V.A."/>
            <person name="Jensen O.N."/>
            <person name="Pelaez A.I."/>
            <person name="Sanchez J."/>
            <person name="Ferrer M."/>
        </authorList>
    </citation>
    <scope>NUCLEOTIDE SEQUENCE</scope>
</reference>
<dbReference type="InterPro" id="IPR005229">
    <property type="entry name" value="YicC/YloC-like"/>
</dbReference>
<sequence>MLAELRDASEPQRIEKELVAQLLRMDVDEELDRLDVHLAEARRVLALDEPVGRRLDFLLQEFNREANTLGSKSVDVRTSNASIELKVLIEQVREQVQNIE</sequence>
<gene>
    <name evidence="2" type="ORF">B2A_11482</name>
</gene>